<dbReference type="Proteomes" id="UP000316621">
    <property type="component" value="Chromosome 7"/>
</dbReference>
<sequence length="80" mass="9235">MKTLVINKWKLILPSQMTKNSSTSIAEELLYSWWKNMMQVGHLAANKLMKIDYVKLDAAVLKTLQKELVRKYYSSLSGVD</sequence>
<dbReference type="Gramene" id="RZC70933">
    <property type="protein sequence ID" value="RZC70933"/>
    <property type="gene ID" value="C5167_034235"/>
</dbReference>
<gene>
    <name evidence="1" type="ORF">C5167_034235</name>
</gene>
<accession>A0A4Y7KC30</accession>
<evidence type="ECO:0000313" key="2">
    <source>
        <dbReference type="Proteomes" id="UP000316621"/>
    </source>
</evidence>
<dbReference type="EMBL" id="CM010721">
    <property type="protein sequence ID" value="RZC70933.1"/>
    <property type="molecule type" value="Genomic_DNA"/>
</dbReference>
<reference evidence="1 2" key="1">
    <citation type="journal article" date="2018" name="Science">
        <title>The opium poppy genome and morphinan production.</title>
        <authorList>
            <person name="Guo L."/>
            <person name="Winzer T."/>
            <person name="Yang X."/>
            <person name="Li Y."/>
            <person name="Ning Z."/>
            <person name="He Z."/>
            <person name="Teodor R."/>
            <person name="Lu Y."/>
            <person name="Bowser T.A."/>
            <person name="Graham I.A."/>
            <person name="Ye K."/>
        </authorList>
    </citation>
    <scope>NUCLEOTIDE SEQUENCE [LARGE SCALE GENOMIC DNA]</scope>
    <source>
        <strain evidence="2">cv. HN1</strain>
        <tissue evidence="1">Leaves</tissue>
    </source>
</reference>
<keyword evidence="2" id="KW-1185">Reference proteome</keyword>
<proteinExistence type="predicted"/>
<dbReference type="AlphaFoldDB" id="A0A4Y7KC30"/>
<name>A0A4Y7KC30_PAPSO</name>
<protein>
    <submittedName>
        <fullName evidence="1">Uncharacterized protein</fullName>
    </submittedName>
</protein>
<evidence type="ECO:0000313" key="1">
    <source>
        <dbReference type="EMBL" id="RZC70933.1"/>
    </source>
</evidence>
<organism evidence="1 2">
    <name type="scientific">Papaver somniferum</name>
    <name type="common">Opium poppy</name>
    <dbReference type="NCBI Taxonomy" id="3469"/>
    <lineage>
        <taxon>Eukaryota</taxon>
        <taxon>Viridiplantae</taxon>
        <taxon>Streptophyta</taxon>
        <taxon>Embryophyta</taxon>
        <taxon>Tracheophyta</taxon>
        <taxon>Spermatophyta</taxon>
        <taxon>Magnoliopsida</taxon>
        <taxon>Ranunculales</taxon>
        <taxon>Papaveraceae</taxon>
        <taxon>Papaveroideae</taxon>
        <taxon>Papaver</taxon>
    </lineage>
</organism>